<dbReference type="PANTHER" id="PTHR34105:SF1">
    <property type="entry name" value="PROLINE-, GLUTAMIC ACID- AND LEUCINE-RICH PROTEIN 1"/>
    <property type="match status" value="1"/>
</dbReference>
<organism evidence="7 8">
    <name type="scientific">Lachnellula suecica</name>
    <dbReference type="NCBI Taxonomy" id="602035"/>
    <lineage>
        <taxon>Eukaryota</taxon>
        <taxon>Fungi</taxon>
        <taxon>Dikarya</taxon>
        <taxon>Ascomycota</taxon>
        <taxon>Pezizomycotina</taxon>
        <taxon>Leotiomycetes</taxon>
        <taxon>Helotiales</taxon>
        <taxon>Lachnaceae</taxon>
        <taxon>Lachnellula</taxon>
    </lineage>
</organism>
<dbReference type="AlphaFoldDB" id="A0A8T9BX12"/>
<evidence type="ECO:0000313" key="8">
    <source>
        <dbReference type="Proteomes" id="UP000469558"/>
    </source>
</evidence>
<dbReference type="Proteomes" id="UP000469558">
    <property type="component" value="Unassembled WGS sequence"/>
</dbReference>
<evidence type="ECO:0000256" key="1">
    <source>
        <dbReference type="ARBA" id="ARBA00004123"/>
    </source>
</evidence>
<dbReference type="GO" id="GO:0006364">
    <property type="term" value="P:rRNA processing"/>
    <property type="evidence" value="ECO:0007669"/>
    <property type="project" value="TreeGrafter"/>
</dbReference>
<keyword evidence="4" id="KW-0539">Nucleus</keyword>
<keyword evidence="8" id="KW-1185">Reference proteome</keyword>
<evidence type="ECO:0000313" key="7">
    <source>
        <dbReference type="EMBL" id="TVY68719.1"/>
    </source>
</evidence>
<accession>A0A8T9BX12</accession>
<feature type="domain" description="Pre-rRNA-processing protein RIX1 N-terminal" evidence="6">
    <location>
        <begin position="7"/>
        <end position="213"/>
    </location>
</feature>
<evidence type="ECO:0000256" key="2">
    <source>
        <dbReference type="ARBA" id="ARBA00010511"/>
    </source>
</evidence>
<dbReference type="InterPro" id="IPR016024">
    <property type="entry name" value="ARM-type_fold"/>
</dbReference>
<dbReference type="InterPro" id="IPR012583">
    <property type="entry name" value="RIX1_N"/>
</dbReference>
<feature type="compositionally biased region" description="Low complexity" evidence="5">
    <location>
        <begin position="672"/>
        <end position="688"/>
    </location>
</feature>
<evidence type="ECO:0000256" key="3">
    <source>
        <dbReference type="ARBA" id="ARBA00021502"/>
    </source>
</evidence>
<comment type="caution">
    <text evidence="7">The sequence shown here is derived from an EMBL/GenBank/DDBJ whole genome shotgun (WGS) entry which is preliminary data.</text>
</comment>
<evidence type="ECO:0000256" key="5">
    <source>
        <dbReference type="SAM" id="MobiDB-lite"/>
    </source>
</evidence>
<comment type="similarity">
    <text evidence="2">Belongs to the RIX1/PELP1 family.</text>
</comment>
<dbReference type="EMBL" id="QGMK01001454">
    <property type="protein sequence ID" value="TVY68719.1"/>
    <property type="molecule type" value="Genomic_DNA"/>
</dbReference>
<sequence length="735" mass="80012">MSLPPELRVLCIQLSSTPTTDLPRLTPALLRYVLRCQIPLSSPAGNAAKADASASSVLVHKLKTQLTTFLNGKSQEGRFVAAVLIKAVVEVGGWEVLRGSESWVRGLLSLLGKPDSAASKEMAIIALTKIYCMTHQYPTLIREITTPTLPTFVTSCFNLISNSGSKVMDGTTSLAQTVFQSFTMLLPRHTTIFRPFASQIRLVAKPFVAPTMSDGLLVSPSLKESARRLTVVLHQTVAKNAGGEEWNKAVRGLVRDTHVTADNVFRAVVEDWESTAGYASEPIDVNQELAGGGRDADDLPRWTGVAAGVERLTGLLEMLAEYFRSETSTPVVISLGSIVDVVVRMLSIAMPSSDSSSRQGSARLHPAIDRDEKDGLWCGMPQIYVAALQLVDVIAERLQESFMPLAQGIYDQLVWVYPFGKSTPEFRLVTYTVVAKVLLHIGQSFDRAQVGKLGSIIRSGCRDLQPVDPSIHSDGIVEDAGKKSRGHHANQNADTFLQNKQNNVELQLDETDLVVASRDLLPLLLSHIPQQYLDISLRSSIERTAILSHHKDAMLASILNPFVGKNGKALATVLPHLTRDFGSDPVVEMLLRPRMPLLPSSGARLPTNEALHEESEDEDMGYQPELETLHETSENTNTPFHEQSDSIHPGLGPSAEVARDEAAATPQINFGFPSSSKSFSTSTPPTTTVPAALERTVNHPAAPQSAVEDTRMHSDDDSSDDESVHLTMELDTDSE</sequence>
<reference evidence="7 8" key="1">
    <citation type="submission" date="2018-05" db="EMBL/GenBank/DDBJ databases">
        <title>Genome sequencing and assembly of the regulated plant pathogen Lachnellula willkommii and related sister species for the development of diagnostic species identification markers.</title>
        <authorList>
            <person name="Giroux E."/>
            <person name="Bilodeau G."/>
        </authorList>
    </citation>
    <scope>NUCLEOTIDE SEQUENCE [LARGE SCALE GENOMIC DNA]</scope>
    <source>
        <strain evidence="7 8">CBS 268.59</strain>
    </source>
</reference>
<dbReference type="SUPFAM" id="SSF48371">
    <property type="entry name" value="ARM repeat"/>
    <property type="match status" value="1"/>
</dbReference>
<evidence type="ECO:0000259" key="6">
    <source>
        <dbReference type="Pfam" id="PF08167"/>
    </source>
</evidence>
<gene>
    <name evidence="7" type="primary">rix1</name>
    <name evidence="7" type="ORF">LSUE1_G008473</name>
</gene>
<evidence type="ECO:0000256" key="4">
    <source>
        <dbReference type="ARBA" id="ARBA00023242"/>
    </source>
</evidence>
<feature type="region of interest" description="Disordered" evidence="5">
    <location>
        <begin position="597"/>
        <end position="735"/>
    </location>
</feature>
<name>A0A8T9BX12_9HELO</name>
<dbReference type="PANTHER" id="PTHR34105">
    <property type="entry name" value="PROLINE-, GLUTAMIC ACID- AND LEUCINE-RICH PROTEIN 1"/>
    <property type="match status" value="1"/>
</dbReference>
<comment type="subcellular location">
    <subcellularLocation>
        <location evidence="1">Nucleus</location>
    </subcellularLocation>
</comment>
<dbReference type="GO" id="GO:0005634">
    <property type="term" value="C:nucleus"/>
    <property type="evidence" value="ECO:0007669"/>
    <property type="project" value="UniProtKB-SubCell"/>
</dbReference>
<dbReference type="OrthoDB" id="20900at2759"/>
<proteinExistence type="inferred from homology"/>
<dbReference type="Pfam" id="PF08167">
    <property type="entry name" value="RIX1"/>
    <property type="match status" value="1"/>
</dbReference>
<protein>
    <recommendedName>
        <fullName evidence="3">Pre-rRNA-processing protein RIX1</fullName>
    </recommendedName>
</protein>